<keyword evidence="3 6" id="KW-0812">Transmembrane</keyword>
<dbReference type="EMBL" id="UZAM01013001">
    <property type="protein sequence ID" value="VDP24695.1"/>
    <property type="molecule type" value="Genomic_DNA"/>
</dbReference>
<keyword evidence="4 6" id="KW-1133">Transmembrane helix</keyword>
<evidence type="ECO:0000256" key="6">
    <source>
        <dbReference type="SAM" id="Phobius"/>
    </source>
</evidence>
<keyword evidence="5 6" id="KW-0472">Membrane</keyword>
<comment type="similarity">
    <text evidence="2">Belongs to the TMEM120 family.</text>
</comment>
<keyword evidence="8" id="KW-1185">Reference proteome</keyword>
<reference evidence="9" key="1">
    <citation type="submission" date="2016-06" db="UniProtKB">
        <authorList>
            <consortium name="WormBaseParasite"/>
        </authorList>
    </citation>
    <scope>IDENTIFICATION</scope>
</reference>
<proteinExistence type="inferred from homology"/>
<accession>A0A183J1A9</accession>
<sequence length="192" mass="22743">MENQNPAVAVADLVDEADHDFKNCETLFNNYRTKLNELSESQKSCRQVLDKQLQNVVQLKKKWKALRSSPESQMTDTQWASRLEDLQELENRLHFFLSYFPNKSGEPFNFSVYLKIILGDVDVSILDRSAKFRYKDEYEKFKFWLTFISMLLALAAYFCHLRVIDAVFIFFLVWYYCTLTIRESILRCNGSR</sequence>
<organism evidence="9">
    <name type="scientific">Soboliphyme baturini</name>
    <dbReference type="NCBI Taxonomy" id="241478"/>
    <lineage>
        <taxon>Eukaryota</taxon>
        <taxon>Metazoa</taxon>
        <taxon>Ecdysozoa</taxon>
        <taxon>Nematoda</taxon>
        <taxon>Enoplea</taxon>
        <taxon>Dorylaimia</taxon>
        <taxon>Dioctophymatida</taxon>
        <taxon>Dioctophymatoidea</taxon>
        <taxon>Soboliphymatidae</taxon>
        <taxon>Soboliphyme</taxon>
    </lineage>
</organism>
<evidence type="ECO:0000256" key="2">
    <source>
        <dbReference type="ARBA" id="ARBA00009700"/>
    </source>
</evidence>
<dbReference type="PANTHER" id="PTHR21433:SF0">
    <property type="entry name" value="TRANSMEMBRANE PROTEIN 120 HOMOLOG"/>
    <property type="match status" value="1"/>
</dbReference>
<evidence type="ECO:0000313" key="8">
    <source>
        <dbReference type="Proteomes" id="UP000270296"/>
    </source>
</evidence>
<dbReference type="WBParaSite" id="SBAD_0001000501-mRNA-1">
    <property type="protein sequence ID" value="SBAD_0001000501-mRNA-1"/>
    <property type="gene ID" value="SBAD_0001000501"/>
</dbReference>
<dbReference type="OrthoDB" id="2015098at2759"/>
<dbReference type="AlphaFoldDB" id="A0A183J1A9"/>
<evidence type="ECO:0000313" key="7">
    <source>
        <dbReference type="EMBL" id="VDP24695.1"/>
    </source>
</evidence>
<evidence type="ECO:0000313" key="9">
    <source>
        <dbReference type="WBParaSite" id="SBAD_0001000501-mRNA-1"/>
    </source>
</evidence>
<feature type="transmembrane region" description="Helical" evidence="6">
    <location>
        <begin position="141"/>
        <end position="158"/>
    </location>
</feature>
<comment type="subcellular location">
    <subcellularLocation>
        <location evidence="1">Membrane</location>
        <topology evidence="1">Multi-pass membrane protein</topology>
    </subcellularLocation>
</comment>
<feature type="transmembrane region" description="Helical" evidence="6">
    <location>
        <begin position="164"/>
        <end position="182"/>
    </location>
</feature>
<evidence type="ECO:0000256" key="4">
    <source>
        <dbReference type="ARBA" id="ARBA00022989"/>
    </source>
</evidence>
<name>A0A183J1A9_9BILA</name>
<dbReference type="Proteomes" id="UP000270296">
    <property type="component" value="Unassembled WGS sequence"/>
</dbReference>
<dbReference type="GO" id="GO:0016020">
    <property type="term" value="C:membrane"/>
    <property type="evidence" value="ECO:0007669"/>
    <property type="project" value="UniProtKB-SubCell"/>
</dbReference>
<gene>
    <name evidence="7" type="ORF">SBAD_LOCUS9657</name>
</gene>
<protein>
    <submittedName>
        <fullName evidence="9">Transmembrane protein</fullName>
    </submittedName>
</protein>
<dbReference type="Pfam" id="PF07851">
    <property type="entry name" value="TMEM120A-B"/>
    <property type="match status" value="1"/>
</dbReference>
<evidence type="ECO:0000256" key="1">
    <source>
        <dbReference type="ARBA" id="ARBA00004141"/>
    </source>
</evidence>
<reference evidence="7 8" key="2">
    <citation type="submission" date="2018-11" db="EMBL/GenBank/DDBJ databases">
        <authorList>
            <consortium name="Pathogen Informatics"/>
        </authorList>
    </citation>
    <scope>NUCLEOTIDE SEQUENCE [LARGE SCALE GENOMIC DNA]</scope>
</reference>
<evidence type="ECO:0000256" key="5">
    <source>
        <dbReference type="ARBA" id="ARBA00023136"/>
    </source>
</evidence>
<evidence type="ECO:0000256" key="3">
    <source>
        <dbReference type="ARBA" id="ARBA00022692"/>
    </source>
</evidence>
<dbReference type="PANTHER" id="PTHR21433">
    <property type="entry name" value="TRANSMEMBRANE PROTEIN INDUCED BY TUMOR NECROSIS FACTOR ALPHA"/>
    <property type="match status" value="1"/>
</dbReference>
<dbReference type="InterPro" id="IPR012926">
    <property type="entry name" value="TMEM120A/B"/>
</dbReference>